<dbReference type="PANTHER" id="PTHR44324">
    <property type="entry name" value="WD40 REPEAT DOMAIN 95"/>
    <property type="match status" value="1"/>
</dbReference>
<dbReference type="Gene3D" id="2.130.10.10">
    <property type="entry name" value="YVTN repeat-like/Quinoprotein amine dehydrogenase"/>
    <property type="match status" value="3"/>
</dbReference>
<dbReference type="PANTHER" id="PTHR44324:SF4">
    <property type="entry name" value="WD40 REPEAT DOMAIN 95"/>
    <property type="match status" value="1"/>
</dbReference>
<accession>A0A087VYL0</accession>
<dbReference type="InterPro" id="IPR019775">
    <property type="entry name" value="WD40_repeat_CS"/>
</dbReference>
<dbReference type="eggNOG" id="KOG0274">
    <property type="taxonomic scope" value="Eukaryota"/>
</dbReference>
<dbReference type="InterPro" id="IPR051242">
    <property type="entry name" value="WD-EF-hand_domain"/>
</dbReference>
<dbReference type="OMA" id="WRAHTER"/>
<feature type="repeat" description="WD" evidence="3">
    <location>
        <begin position="65"/>
        <end position="99"/>
    </location>
</feature>
<dbReference type="SUPFAM" id="SSF50978">
    <property type="entry name" value="WD40 repeat-like"/>
    <property type="match status" value="1"/>
</dbReference>
<dbReference type="PROSITE" id="PS50082">
    <property type="entry name" value="WD_REPEATS_2"/>
    <property type="match status" value="3"/>
</dbReference>
<name>A0A087VYL0_ECHMU</name>
<protein>
    <submittedName>
        <fullName evidence="4">WD, G-beta repeat domain containing protein</fullName>
    </submittedName>
</protein>
<keyword evidence="1 3" id="KW-0853">WD repeat</keyword>
<evidence type="ECO:0000256" key="3">
    <source>
        <dbReference type="PROSITE-ProRule" id="PRU00221"/>
    </source>
</evidence>
<proteinExistence type="predicted"/>
<evidence type="ECO:0000313" key="5">
    <source>
        <dbReference type="Proteomes" id="UP000017246"/>
    </source>
</evidence>
<reference evidence="4" key="1">
    <citation type="journal article" date="2013" name="Nature">
        <title>The genomes of four tapeworm species reveal adaptations to parasitism.</title>
        <authorList>
            <person name="Tsai I.J."/>
            <person name="Zarowiecki M."/>
            <person name="Holroyd N."/>
            <person name="Garciarrubio A."/>
            <person name="Sanchez-Flores A."/>
            <person name="Brooks K.L."/>
            <person name="Tracey A."/>
            <person name="Bobes R.J."/>
            <person name="Fragoso G."/>
            <person name="Sciutto E."/>
            <person name="Aslett M."/>
            <person name="Beasley H."/>
            <person name="Bennett H.M."/>
            <person name="Cai J."/>
            <person name="Camicia F."/>
            <person name="Clark R."/>
            <person name="Cucher M."/>
            <person name="De Silva N."/>
            <person name="Day T.A."/>
            <person name="Deplazes P."/>
            <person name="Estrada K."/>
            <person name="Fernandez C."/>
            <person name="Holland P.W."/>
            <person name="Hou J."/>
            <person name="Hu S."/>
            <person name="Huckvale T."/>
            <person name="Hung S.S."/>
            <person name="Kamenetzky L."/>
            <person name="Keane J.A."/>
            <person name="Kiss F."/>
            <person name="Koziol U."/>
            <person name="Lambert O."/>
            <person name="Liu K."/>
            <person name="Luo X."/>
            <person name="Luo Y."/>
            <person name="Macchiaroli N."/>
            <person name="Nichol S."/>
            <person name="Paps J."/>
            <person name="Parkinson J."/>
            <person name="Pouchkina-Stantcheva N."/>
            <person name="Riddiford N."/>
            <person name="Rosenzvit M."/>
            <person name="Salinas G."/>
            <person name="Wasmuth J.D."/>
            <person name="Zamanian M."/>
            <person name="Zheng Y."/>
            <person name="Cai X."/>
            <person name="Soberon X."/>
            <person name="Olson P.D."/>
            <person name="Laclette J.P."/>
            <person name="Brehm K."/>
            <person name="Berriman M."/>
            <person name="Garciarrubio A."/>
            <person name="Bobes R.J."/>
            <person name="Fragoso G."/>
            <person name="Sanchez-Flores A."/>
            <person name="Estrada K."/>
            <person name="Cevallos M.A."/>
            <person name="Morett E."/>
            <person name="Gonzalez V."/>
            <person name="Portillo T."/>
            <person name="Ochoa-Leyva A."/>
            <person name="Jose M.V."/>
            <person name="Sciutto E."/>
            <person name="Landa A."/>
            <person name="Jimenez L."/>
            <person name="Valdes V."/>
            <person name="Carrero J.C."/>
            <person name="Larralde C."/>
            <person name="Morales-Montor J."/>
            <person name="Limon-Lason J."/>
            <person name="Soberon X."/>
            <person name="Laclette J.P."/>
        </authorList>
    </citation>
    <scope>NUCLEOTIDE SEQUENCE [LARGE SCALE GENOMIC DNA]</scope>
</reference>
<dbReference type="EMBL" id="LN902844">
    <property type="protein sequence ID" value="CDI97279.1"/>
    <property type="molecule type" value="Genomic_DNA"/>
</dbReference>
<dbReference type="OrthoDB" id="75172at2759"/>
<keyword evidence="2" id="KW-0677">Repeat</keyword>
<feature type="repeat" description="WD" evidence="3">
    <location>
        <begin position="168"/>
        <end position="209"/>
    </location>
</feature>
<organism evidence="4 5">
    <name type="scientific">Echinococcus multilocularis</name>
    <name type="common">Fox tapeworm</name>
    <dbReference type="NCBI Taxonomy" id="6211"/>
    <lineage>
        <taxon>Eukaryota</taxon>
        <taxon>Metazoa</taxon>
        <taxon>Spiralia</taxon>
        <taxon>Lophotrochozoa</taxon>
        <taxon>Platyhelminthes</taxon>
        <taxon>Cestoda</taxon>
        <taxon>Eucestoda</taxon>
        <taxon>Cyclophyllidea</taxon>
        <taxon>Taeniidae</taxon>
        <taxon>Echinococcus</taxon>
    </lineage>
</organism>
<dbReference type="AlphaFoldDB" id="A0A087VYL0"/>
<evidence type="ECO:0000313" key="4">
    <source>
        <dbReference type="EMBL" id="CDI97279.1"/>
    </source>
</evidence>
<dbReference type="InterPro" id="IPR015943">
    <property type="entry name" value="WD40/YVTN_repeat-like_dom_sf"/>
</dbReference>
<feature type="repeat" description="WD" evidence="3">
    <location>
        <begin position="14"/>
        <end position="55"/>
    </location>
</feature>
<sequence>MNSKPHQYLQWEPIPSHKAKINQCKYNRTFNQLITASADSSIRVWNFSTGQLVSEVTDAHDGEPITCMCFDLTERRLITGGRDGVVRIWNHHSGACLLELRPKVEHSDGYIVSAVECVNIGTGRYIAVVGWNTRVTLYQDDLETVWGEGGGEIEQHLLSPWRQDGTAVEGHHEHICEITVSRHSNLLGTGDFGGEICVWNAISGHVLKRLEEQVDAKSHQKQSLTRLAFLESRKDLKDAANLVSCGPGEIIHFWALYANESHYASFHVSSIKNVSATTMALGLLVEDKKTTDSYLFTGDELGWIQVWDIKSYCLREPEKTHPPKLHTWRAHTERVTSTEAVNTRQLLVTTSVDCCARLWSWSGAFIGTFGQPTLWNMTNVISASRQMGPFDVLMDPRTHAVPELQAIRQEATSSRVGTKPSKVGQDADFDNYARKLFGESSSQSIEIYKSIAEALNEPKSLFSEMNIKENVQLALSEEDLMRNEAHQRVFHHLTIYPLRNEAAFMKPKSYTDSESMMEDAVEAKLDDGLSPLKPTLEDRIIHQYY</sequence>
<keyword evidence="5" id="KW-1185">Reference proteome</keyword>
<dbReference type="SMART" id="SM00320">
    <property type="entry name" value="WD40"/>
    <property type="match status" value="5"/>
</dbReference>
<evidence type="ECO:0000256" key="2">
    <source>
        <dbReference type="ARBA" id="ARBA00022737"/>
    </source>
</evidence>
<dbReference type="PROSITE" id="PS00678">
    <property type="entry name" value="WD_REPEATS_1"/>
    <property type="match status" value="1"/>
</dbReference>
<dbReference type="InterPro" id="IPR001680">
    <property type="entry name" value="WD40_rpt"/>
</dbReference>
<reference evidence="4" key="2">
    <citation type="submission" date="2015-11" db="EMBL/GenBank/DDBJ databases">
        <authorList>
            <person name="Zhang Y."/>
            <person name="Guo Z."/>
        </authorList>
    </citation>
    <scope>NUCLEOTIDE SEQUENCE</scope>
</reference>
<evidence type="ECO:0000256" key="1">
    <source>
        <dbReference type="ARBA" id="ARBA00022574"/>
    </source>
</evidence>
<dbReference type="Pfam" id="PF00400">
    <property type="entry name" value="WD40"/>
    <property type="match status" value="3"/>
</dbReference>
<dbReference type="PROSITE" id="PS50294">
    <property type="entry name" value="WD_REPEATS_REGION"/>
    <property type="match status" value="1"/>
</dbReference>
<gene>
    <name evidence="4" type="ORF">EmuJ_000104650</name>
</gene>
<dbReference type="InterPro" id="IPR036322">
    <property type="entry name" value="WD40_repeat_dom_sf"/>
</dbReference>
<dbReference type="Proteomes" id="UP000017246">
    <property type="component" value="Unassembled WGS sequence"/>
</dbReference>